<gene>
    <name evidence="2" type="ORF">JG688_00013120</name>
</gene>
<comment type="caution">
    <text evidence="2">The sequence shown here is derived from an EMBL/GenBank/DDBJ whole genome shotgun (WGS) entry which is preliminary data.</text>
</comment>
<sequence>MLNAADSRLEQHLANLDRSAQLALDCVAASIADNAQPQSDVEAIGKRLEVQKNRLQSRKEIIEAFIREIPPPARHDIVDPLPATDNVADTEYEE</sequence>
<organism evidence="2 3">
    <name type="scientific">Phytophthora aleatoria</name>
    <dbReference type="NCBI Taxonomy" id="2496075"/>
    <lineage>
        <taxon>Eukaryota</taxon>
        <taxon>Sar</taxon>
        <taxon>Stramenopiles</taxon>
        <taxon>Oomycota</taxon>
        <taxon>Peronosporomycetes</taxon>
        <taxon>Peronosporales</taxon>
        <taxon>Peronosporaceae</taxon>
        <taxon>Phytophthora</taxon>
    </lineage>
</organism>
<feature type="region of interest" description="Disordered" evidence="1">
    <location>
        <begin position="73"/>
        <end position="94"/>
    </location>
</feature>
<dbReference type="EMBL" id="JAENGY010001081">
    <property type="protein sequence ID" value="KAG6952809.1"/>
    <property type="molecule type" value="Genomic_DNA"/>
</dbReference>
<dbReference type="AlphaFoldDB" id="A0A8J5IMH9"/>
<keyword evidence="3" id="KW-1185">Reference proteome</keyword>
<protein>
    <submittedName>
        <fullName evidence="2">Uncharacterized protein</fullName>
    </submittedName>
</protein>
<dbReference type="Proteomes" id="UP000709295">
    <property type="component" value="Unassembled WGS sequence"/>
</dbReference>
<accession>A0A8J5IMH9</accession>
<evidence type="ECO:0000313" key="3">
    <source>
        <dbReference type="Proteomes" id="UP000709295"/>
    </source>
</evidence>
<evidence type="ECO:0000256" key="1">
    <source>
        <dbReference type="SAM" id="MobiDB-lite"/>
    </source>
</evidence>
<name>A0A8J5IMH9_9STRA</name>
<evidence type="ECO:0000313" key="2">
    <source>
        <dbReference type="EMBL" id="KAG6952809.1"/>
    </source>
</evidence>
<reference evidence="2" key="1">
    <citation type="submission" date="2021-01" db="EMBL/GenBank/DDBJ databases">
        <title>Phytophthora aleatoria, a newly-described species from Pinus radiata is distinct from Phytophthora cactorum isolates based on comparative genomics.</title>
        <authorList>
            <person name="Mcdougal R."/>
            <person name="Panda P."/>
            <person name="Williams N."/>
            <person name="Studholme D.J."/>
        </authorList>
    </citation>
    <scope>NUCLEOTIDE SEQUENCE</scope>
    <source>
        <strain evidence="2">NZFS 4037</strain>
    </source>
</reference>
<proteinExistence type="predicted"/>